<dbReference type="GO" id="GO:0003700">
    <property type="term" value="F:DNA-binding transcription factor activity"/>
    <property type="evidence" value="ECO:0007669"/>
    <property type="project" value="InterPro"/>
</dbReference>
<dbReference type="InterPro" id="IPR025877">
    <property type="entry name" value="MobA-like_NTP_Trfase"/>
</dbReference>
<dbReference type="PANTHER" id="PTHR30432:SF1">
    <property type="entry name" value="DNA-BINDING TRANSCRIPTIONAL DUAL REGULATOR MODE"/>
    <property type="match status" value="1"/>
</dbReference>
<keyword evidence="4" id="KW-1185">Reference proteome</keyword>
<dbReference type="Gene3D" id="1.10.10.10">
    <property type="entry name" value="Winged helix-like DNA-binding domain superfamily/Winged helix DNA-binding domain"/>
    <property type="match status" value="1"/>
</dbReference>
<feature type="domain" description="MobA-like NTP transferase" evidence="2">
    <location>
        <begin position="29"/>
        <end position="144"/>
    </location>
</feature>
<dbReference type="InterPro" id="IPR036390">
    <property type="entry name" value="WH_DNA-bd_sf"/>
</dbReference>
<dbReference type="SUPFAM" id="SSF46785">
    <property type="entry name" value="Winged helix' DNA-binding domain"/>
    <property type="match status" value="1"/>
</dbReference>
<sequence length="310" mass="34706">MKTGALIIASGDYGEEQRDNEGIPVFLPMYPLDGTTVIKGELAKLRKAGISPIVVLTGCHSETLKLHLSHNNVIFIEDGEYREHSFEESLAIGLTGCAPLMERVLVLPVEYPACADSTIKELLAMEKSAIPTYKGQEGWPKSVILSESEMNLTEKINFDVETGSQILSTEDPGVTYSLQEEGGVERITRYLKAQWDATTLHFKTKLVISKEEDFFGPGVYHLLQYIDETGSIQAAAAKMNMSYSKGWKMINKVEKELGFRFLNRCNGGKNGGSSTITPEGRLFMERYHAMLEDMKRITRGFFEVYFGEFQ</sequence>
<dbReference type="Pfam" id="PF12804">
    <property type="entry name" value="NTP_transf_3"/>
    <property type="match status" value="1"/>
</dbReference>
<dbReference type="InterPro" id="IPR051815">
    <property type="entry name" value="Molybdate_resp_trans_reg"/>
</dbReference>
<dbReference type="Proteomes" id="UP000649345">
    <property type="component" value="Unassembled WGS sequence"/>
</dbReference>
<dbReference type="EMBL" id="JACOOR010000003">
    <property type="protein sequence ID" value="MBC5659423.1"/>
    <property type="molecule type" value="Genomic_DNA"/>
</dbReference>
<protein>
    <submittedName>
        <fullName evidence="3">LysR family transcriptional regulator</fullName>
    </submittedName>
</protein>
<evidence type="ECO:0000259" key="2">
    <source>
        <dbReference type="Pfam" id="PF12804"/>
    </source>
</evidence>
<evidence type="ECO:0000313" key="3">
    <source>
        <dbReference type="EMBL" id="MBC5659423.1"/>
    </source>
</evidence>
<dbReference type="Pfam" id="PF00126">
    <property type="entry name" value="HTH_1"/>
    <property type="match status" value="1"/>
</dbReference>
<dbReference type="GO" id="GO:0016779">
    <property type="term" value="F:nucleotidyltransferase activity"/>
    <property type="evidence" value="ECO:0007669"/>
    <property type="project" value="UniProtKB-ARBA"/>
</dbReference>
<dbReference type="InterPro" id="IPR000847">
    <property type="entry name" value="LysR_HTH_N"/>
</dbReference>
<organism evidence="3 4">
    <name type="scientific">Anaerosacchariphilus hominis</name>
    <dbReference type="NCBI Taxonomy" id="2763017"/>
    <lineage>
        <taxon>Bacteria</taxon>
        <taxon>Bacillati</taxon>
        <taxon>Bacillota</taxon>
        <taxon>Clostridia</taxon>
        <taxon>Lachnospirales</taxon>
        <taxon>Lachnospiraceae</taxon>
        <taxon>Anaerosacchariphilus</taxon>
    </lineage>
</organism>
<dbReference type="InterPro" id="IPR029044">
    <property type="entry name" value="Nucleotide-diphossugar_trans"/>
</dbReference>
<evidence type="ECO:0000259" key="1">
    <source>
        <dbReference type="Pfam" id="PF00126"/>
    </source>
</evidence>
<comment type="caution">
    <text evidence="3">The sequence shown here is derived from an EMBL/GenBank/DDBJ whole genome shotgun (WGS) entry which is preliminary data.</text>
</comment>
<dbReference type="Gene3D" id="3.90.550.10">
    <property type="entry name" value="Spore Coat Polysaccharide Biosynthesis Protein SpsA, Chain A"/>
    <property type="match status" value="1"/>
</dbReference>
<dbReference type="InterPro" id="IPR036388">
    <property type="entry name" value="WH-like_DNA-bd_sf"/>
</dbReference>
<proteinExistence type="predicted"/>
<dbReference type="PANTHER" id="PTHR30432">
    <property type="entry name" value="TRANSCRIPTIONAL REGULATOR MODE"/>
    <property type="match status" value="1"/>
</dbReference>
<accession>A0A923RLN8</accession>
<dbReference type="RefSeq" id="WP_186871783.1">
    <property type="nucleotide sequence ID" value="NZ_JACOOR010000003.1"/>
</dbReference>
<name>A0A923RLN8_9FIRM</name>
<dbReference type="AlphaFoldDB" id="A0A923RLN8"/>
<evidence type="ECO:0000313" key="4">
    <source>
        <dbReference type="Proteomes" id="UP000649345"/>
    </source>
</evidence>
<dbReference type="SUPFAM" id="SSF53448">
    <property type="entry name" value="Nucleotide-diphospho-sugar transferases"/>
    <property type="match status" value="1"/>
</dbReference>
<reference evidence="3" key="1">
    <citation type="submission" date="2020-08" db="EMBL/GenBank/DDBJ databases">
        <title>Genome public.</title>
        <authorList>
            <person name="Liu C."/>
            <person name="Sun Q."/>
        </authorList>
    </citation>
    <scope>NUCLEOTIDE SEQUENCE</scope>
    <source>
        <strain evidence="3">NSJ-68</strain>
    </source>
</reference>
<feature type="domain" description="HTH lysR-type" evidence="1">
    <location>
        <begin position="222"/>
        <end position="281"/>
    </location>
</feature>
<gene>
    <name evidence="3" type="ORF">H8S44_06530</name>
</gene>